<evidence type="ECO:0000256" key="2">
    <source>
        <dbReference type="ARBA" id="ARBA00005992"/>
    </source>
</evidence>
<protein>
    <submittedName>
        <fullName evidence="10">L,D-transpeptidase family protein</fullName>
    </submittedName>
</protein>
<comment type="similarity">
    <text evidence="2">Belongs to the YkuD family.</text>
</comment>
<dbReference type="InterPro" id="IPR005490">
    <property type="entry name" value="LD_TPept_cat_dom"/>
</dbReference>
<dbReference type="SUPFAM" id="SSF47090">
    <property type="entry name" value="PGBD-like"/>
    <property type="match status" value="1"/>
</dbReference>
<dbReference type="InterPro" id="IPR002477">
    <property type="entry name" value="Peptidoglycan-bd-like"/>
</dbReference>
<proteinExistence type="inferred from homology"/>
<keyword evidence="8" id="KW-0732">Signal</keyword>
<comment type="caution">
    <text evidence="10">The sequence shown here is derived from an EMBL/GenBank/DDBJ whole genome shotgun (WGS) entry which is preliminary data.</text>
</comment>
<keyword evidence="6 7" id="KW-0961">Cell wall biogenesis/degradation</keyword>
<evidence type="ECO:0000256" key="8">
    <source>
        <dbReference type="SAM" id="SignalP"/>
    </source>
</evidence>
<dbReference type="RefSeq" id="WP_320499423.1">
    <property type="nucleotide sequence ID" value="NZ_JAXCLX010000001.1"/>
</dbReference>
<evidence type="ECO:0000256" key="3">
    <source>
        <dbReference type="ARBA" id="ARBA00022679"/>
    </source>
</evidence>
<dbReference type="PANTHER" id="PTHR41533">
    <property type="entry name" value="L,D-TRANSPEPTIDASE HI_1667-RELATED"/>
    <property type="match status" value="1"/>
</dbReference>
<gene>
    <name evidence="10" type="ORF">SMD31_03945</name>
</gene>
<evidence type="ECO:0000313" key="10">
    <source>
        <dbReference type="EMBL" id="MDY0871054.1"/>
    </source>
</evidence>
<feature type="domain" description="L,D-TPase catalytic" evidence="9">
    <location>
        <begin position="325"/>
        <end position="504"/>
    </location>
</feature>
<keyword evidence="4 7" id="KW-0133">Cell shape</keyword>
<dbReference type="InterPro" id="IPR036365">
    <property type="entry name" value="PGBD-like_sf"/>
</dbReference>
<reference evidence="10 11" key="1">
    <citation type="journal article" date="2013" name="Antonie Van Leeuwenhoek">
        <title>Dongia rigui sp. nov., isolated from freshwater of a large wetland in Korea.</title>
        <authorList>
            <person name="Baik K.S."/>
            <person name="Hwang Y.M."/>
            <person name="Choi J.S."/>
            <person name="Kwon J."/>
            <person name="Seong C.N."/>
        </authorList>
    </citation>
    <scope>NUCLEOTIDE SEQUENCE [LARGE SCALE GENOMIC DNA]</scope>
    <source>
        <strain evidence="10 11">04SU4-P</strain>
    </source>
</reference>
<name>A0ABU5DVT9_9PROT</name>
<dbReference type="Proteomes" id="UP001271769">
    <property type="component" value="Unassembled WGS sequence"/>
</dbReference>
<dbReference type="InterPro" id="IPR036366">
    <property type="entry name" value="PGBDSf"/>
</dbReference>
<dbReference type="InterPro" id="IPR052905">
    <property type="entry name" value="LD-transpeptidase_YkuD-like"/>
</dbReference>
<organism evidence="10 11">
    <name type="scientific">Dongia rigui</name>
    <dbReference type="NCBI Taxonomy" id="940149"/>
    <lineage>
        <taxon>Bacteria</taxon>
        <taxon>Pseudomonadati</taxon>
        <taxon>Pseudomonadota</taxon>
        <taxon>Alphaproteobacteria</taxon>
        <taxon>Rhodospirillales</taxon>
        <taxon>Dongiaceae</taxon>
        <taxon>Dongia</taxon>
    </lineage>
</organism>
<comment type="pathway">
    <text evidence="1 7">Cell wall biogenesis; peptidoglycan biosynthesis.</text>
</comment>
<accession>A0ABU5DVT9</accession>
<evidence type="ECO:0000256" key="5">
    <source>
        <dbReference type="ARBA" id="ARBA00022984"/>
    </source>
</evidence>
<dbReference type="Gene3D" id="1.10.101.10">
    <property type="entry name" value="PGBD-like superfamily/PGBD"/>
    <property type="match status" value="1"/>
</dbReference>
<evidence type="ECO:0000313" key="11">
    <source>
        <dbReference type="Proteomes" id="UP001271769"/>
    </source>
</evidence>
<dbReference type="PROSITE" id="PS52029">
    <property type="entry name" value="LD_TPASE"/>
    <property type="match status" value="1"/>
</dbReference>
<dbReference type="Gene3D" id="2.40.440.10">
    <property type="entry name" value="L,D-transpeptidase catalytic domain-like"/>
    <property type="match status" value="1"/>
</dbReference>
<dbReference type="Pfam" id="PF01471">
    <property type="entry name" value="PG_binding_1"/>
    <property type="match status" value="1"/>
</dbReference>
<evidence type="ECO:0000256" key="4">
    <source>
        <dbReference type="ARBA" id="ARBA00022960"/>
    </source>
</evidence>
<dbReference type="SUPFAM" id="SSF141523">
    <property type="entry name" value="L,D-transpeptidase catalytic domain-like"/>
    <property type="match status" value="1"/>
</dbReference>
<feature type="chain" id="PRO_5046511753" evidence="8">
    <location>
        <begin position="29"/>
        <end position="581"/>
    </location>
</feature>
<dbReference type="CDD" id="cd16913">
    <property type="entry name" value="YkuD_like"/>
    <property type="match status" value="1"/>
</dbReference>
<feature type="active site" description="Nucleophile" evidence="7">
    <location>
        <position position="476"/>
    </location>
</feature>
<feature type="active site" description="Proton donor/acceptor" evidence="7">
    <location>
        <position position="457"/>
    </location>
</feature>
<evidence type="ECO:0000256" key="6">
    <source>
        <dbReference type="ARBA" id="ARBA00023316"/>
    </source>
</evidence>
<dbReference type="InterPro" id="IPR038063">
    <property type="entry name" value="Transpep_catalytic_dom"/>
</dbReference>
<evidence type="ECO:0000256" key="1">
    <source>
        <dbReference type="ARBA" id="ARBA00004752"/>
    </source>
</evidence>
<keyword evidence="5 7" id="KW-0573">Peptidoglycan synthesis</keyword>
<dbReference type="EMBL" id="JAXCLX010000001">
    <property type="protein sequence ID" value="MDY0871054.1"/>
    <property type="molecule type" value="Genomic_DNA"/>
</dbReference>
<sequence>MTRWIKLSTSAALLALTVTMGLGQPAWADRKGENPPAPVTAPSAPAGTATVAPALLHIPNLDAAITELAKDPLFDGMTVDWSGLLNFYAENGGLALFTTPTGLSALGQQFHDRLPVAASAGLQVPSEILTAVANAPLPASQDSQGRIEALLAAAFVATAVDANTVLGDADAHGALVMNQISAAQTKGDIGIKDLLDEQLPTYYRFWALANYLPKQVAYLEHGGWPQVPTVKKLEPGNTNPAVNALRARLSVTGELAAADVASGDVYDPKLVAAIELFQRNHGLNDDGVIGGRTIEELNVSAEERVRQILLNLERMRADGSNFEDRHLIANIPSQEVKIIEDGKVTFYTKAIFGKLERKSPTLSSVIHTVKLNPDWTAPAKIAAIDEVKRERNNPGFLEAKGFTIYDRSGNPVSPYAIDWHSVGPGNFPYTLRQAPGPENALGPVKFDFPNDHSVFIHGTPTVKLFDKQDRFFSSGCVRTQKPVDLAKFVLKDDPEWPAARIDEVLKTAKTTLVKLKNPLPVHITYVTAWVDEDGVMQFRKDAYSYDDLPKLPSNITQQMVAVNLVPAAKLNPPDLNEGRGK</sequence>
<keyword evidence="3" id="KW-0808">Transferase</keyword>
<evidence type="ECO:0000256" key="7">
    <source>
        <dbReference type="PROSITE-ProRule" id="PRU01373"/>
    </source>
</evidence>
<keyword evidence="11" id="KW-1185">Reference proteome</keyword>
<dbReference type="PANTHER" id="PTHR41533:SF2">
    <property type="entry name" value="BLR7131 PROTEIN"/>
    <property type="match status" value="1"/>
</dbReference>
<dbReference type="Pfam" id="PF03734">
    <property type="entry name" value="YkuD"/>
    <property type="match status" value="1"/>
</dbReference>
<evidence type="ECO:0000259" key="9">
    <source>
        <dbReference type="PROSITE" id="PS52029"/>
    </source>
</evidence>
<feature type="signal peptide" evidence="8">
    <location>
        <begin position="1"/>
        <end position="28"/>
    </location>
</feature>